<evidence type="ECO:0000259" key="4">
    <source>
        <dbReference type="Pfam" id="PF24277"/>
    </source>
</evidence>
<dbReference type="Proteomes" id="UP000069906">
    <property type="component" value="Chromosome"/>
</dbReference>
<accession>A0A0F7P8N2</accession>
<feature type="domain" description="HTH bat-type" evidence="3">
    <location>
        <begin position="156"/>
        <end position="208"/>
    </location>
</feature>
<dbReference type="Pfam" id="PF04967">
    <property type="entry name" value="HTH_10"/>
    <property type="match status" value="1"/>
</dbReference>
<dbReference type="InterPro" id="IPR036388">
    <property type="entry name" value="WH-like_DNA-bd_sf"/>
</dbReference>
<dbReference type="OrthoDB" id="168808at2157"/>
<dbReference type="Pfam" id="PF24277">
    <property type="entry name" value="DmsR_N"/>
    <property type="match status" value="1"/>
</dbReference>
<evidence type="ECO:0000313" key="8">
    <source>
        <dbReference type="Proteomes" id="UP000069906"/>
    </source>
</evidence>
<dbReference type="AlphaFoldDB" id="A0A0F7P8N2"/>
<dbReference type="Proteomes" id="UP000060390">
    <property type="component" value="Chromosome"/>
</dbReference>
<keyword evidence="8" id="KW-1185">Reference proteome</keyword>
<keyword evidence="2" id="KW-0804">Transcription</keyword>
<evidence type="ECO:0000313" key="7">
    <source>
        <dbReference type="Proteomes" id="UP000060390"/>
    </source>
</evidence>
<dbReference type="HOGENOM" id="CLU_090893_0_0_2"/>
<reference evidence="6 7" key="3">
    <citation type="journal article" date="2016" name="Stand. Genomic Sci.">
        <title>Complete genome sequence of 'Halanaeroarchaeum sulfurireducens' M27-SA2, a sulfur-reducing and acetate-oxidizing haloarchaeon from the deep-sea hypersaline anoxic lake Medee.</title>
        <authorList>
            <person name="Messina E."/>
            <person name="Sorokin D.Y."/>
            <person name="Kublanov I.V."/>
            <person name="Toshchakov S."/>
            <person name="Lopatina A."/>
            <person name="Arcadi E."/>
            <person name="Smedile F."/>
            <person name="La Spada G."/>
            <person name="La Cono V."/>
            <person name="Yakimov M.M."/>
        </authorList>
    </citation>
    <scope>NUCLEOTIDE SEQUENCE [LARGE SCALE GENOMIC DNA]</scope>
    <source>
        <strain evidence="6 7">M27-SA2</strain>
    </source>
</reference>
<organism evidence="5 8">
    <name type="scientific">Halanaeroarchaeum sulfurireducens</name>
    <dbReference type="NCBI Taxonomy" id="1604004"/>
    <lineage>
        <taxon>Archaea</taxon>
        <taxon>Methanobacteriati</taxon>
        <taxon>Methanobacteriota</taxon>
        <taxon>Stenosarchaea group</taxon>
        <taxon>Halobacteria</taxon>
        <taxon>Halobacteriales</taxon>
        <taxon>Halobacteriaceae</taxon>
        <taxon>Halanaeroarchaeum</taxon>
    </lineage>
</organism>
<dbReference type="KEGG" id="hsu:HLASF_0071"/>
<dbReference type="PANTHER" id="PTHR34236">
    <property type="entry name" value="DIMETHYL SULFOXIDE REDUCTASE TRANSCRIPTIONAL ACTIVATOR"/>
    <property type="match status" value="1"/>
</dbReference>
<reference evidence="7" key="2">
    <citation type="submission" date="2015-05" db="EMBL/GenBank/DDBJ databases">
        <title>Complete genome sequence of Halanaeroarchaeum sulfurireducens type strain M27-SA2, a sulfate-reducer haloarchaeon from marine anoxic lake Medee.</title>
        <authorList>
            <person name="Messina E."/>
            <person name="Kublanov I.V."/>
            <person name="Toshchakov S."/>
            <person name="Arcadi E."/>
            <person name="La Spada G."/>
            <person name="La Cono V."/>
            <person name="Yakimov M.M."/>
        </authorList>
    </citation>
    <scope>NUCLEOTIDE SEQUENCE [LARGE SCALE GENOMIC DNA]</scope>
    <source>
        <strain evidence="7">M27-SA2</strain>
    </source>
</reference>
<evidence type="ECO:0000313" key="5">
    <source>
        <dbReference type="EMBL" id="AKH96585.1"/>
    </source>
</evidence>
<dbReference type="KEGG" id="hsf:HLASA_0071"/>
<evidence type="ECO:0000256" key="1">
    <source>
        <dbReference type="ARBA" id="ARBA00023015"/>
    </source>
</evidence>
<dbReference type="InterPro" id="IPR007050">
    <property type="entry name" value="HTH_bacterioopsin"/>
</dbReference>
<dbReference type="EMBL" id="CP008874">
    <property type="protein sequence ID" value="AKH96585.1"/>
    <property type="molecule type" value="Genomic_DNA"/>
</dbReference>
<dbReference type="Gene3D" id="1.10.10.10">
    <property type="entry name" value="Winged helix-like DNA-binding domain superfamily/Winged helix DNA-binding domain"/>
    <property type="match status" value="1"/>
</dbReference>
<evidence type="ECO:0000259" key="3">
    <source>
        <dbReference type="Pfam" id="PF04967"/>
    </source>
</evidence>
<dbReference type="InterPro" id="IPR056433">
    <property type="entry name" value="DmsR-like_N"/>
</dbReference>
<reference evidence="5 8" key="1">
    <citation type="journal article" date="2015" name="ISME J.">
        <title>Elemental sulfur and acetate can support life of a novel strictly anaerobic haloarchaeon.</title>
        <authorList>
            <person name="Sorokin D.Y."/>
            <person name="Kublanov I.V."/>
            <person name="Gavrilov S.N."/>
            <person name="Rojo D."/>
            <person name="Roman P."/>
            <person name="Golyshin P.N."/>
            <person name="Slepak V.Z."/>
            <person name="Smedile F."/>
            <person name="Ferrer M."/>
            <person name="Messina E."/>
            <person name="La Cono V."/>
            <person name="Yakimov M.M."/>
        </authorList>
    </citation>
    <scope>NUCLEOTIDE SEQUENCE [LARGE SCALE GENOMIC DNA]</scope>
    <source>
        <strain evidence="5 8">HSR2</strain>
    </source>
</reference>
<dbReference type="PATRIC" id="fig|1604004.4.peg.76"/>
<name>A0A0F7P8N2_9EURY</name>
<gene>
    <name evidence="6" type="ORF">HLASA_0071</name>
    <name evidence="5" type="ORF">HLASF_0071</name>
</gene>
<protein>
    <submittedName>
        <fullName evidence="5">DNA binding protein, bacterio-opsin activator-like</fullName>
    </submittedName>
</protein>
<dbReference type="RefSeq" id="WP_050047436.1">
    <property type="nucleotide sequence ID" value="NZ_CP008874.1"/>
</dbReference>
<dbReference type="GeneID" id="26009446"/>
<dbReference type="PANTHER" id="PTHR34236:SF1">
    <property type="entry name" value="DIMETHYL SULFOXIDE REDUCTASE TRANSCRIPTIONAL ACTIVATOR"/>
    <property type="match status" value="1"/>
</dbReference>
<sequence>MSAGIRAQIRIGNATSCPVARASGDGVACYNVSKHVEPDTGRVTEEFATDANGNLEDIDGLESVFSYGQKSVYRFQRDYGDDCACEMVEQYNAPIVEVQAENGDLSLTFHAQTMDDLRDAVSTLRENFDDVDVQRLVSSKNEDGADDLVFVDRGELTARQREVLETAYQLGYFDHPKGANAGEVAEELDITTSTFTEHLAAAQSKLLKTILDGADSVKPRARA</sequence>
<feature type="domain" description="DmsR-like N-terminal" evidence="4">
    <location>
        <begin position="1"/>
        <end position="139"/>
    </location>
</feature>
<evidence type="ECO:0000313" key="6">
    <source>
        <dbReference type="EMBL" id="ALG80987.1"/>
    </source>
</evidence>
<evidence type="ECO:0000256" key="2">
    <source>
        <dbReference type="ARBA" id="ARBA00023163"/>
    </source>
</evidence>
<dbReference type="STRING" id="1604004.HLASA_0071"/>
<keyword evidence="1" id="KW-0805">Transcription regulation</keyword>
<dbReference type="EMBL" id="CP011564">
    <property type="protein sequence ID" value="ALG80987.1"/>
    <property type="molecule type" value="Genomic_DNA"/>
</dbReference>
<proteinExistence type="predicted"/>